<evidence type="ECO:0000256" key="11">
    <source>
        <dbReference type="ARBA" id="ARBA00022989"/>
    </source>
</evidence>
<dbReference type="InterPro" id="IPR001460">
    <property type="entry name" value="PCN-bd_Tpept"/>
</dbReference>
<keyword evidence="12 14" id="KW-0472">Membrane</keyword>
<evidence type="ECO:0000256" key="2">
    <source>
        <dbReference type="ARBA" id="ARBA00004236"/>
    </source>
</evidence>
<dbReference type="Pfam" id="PF03717">
    <property type="entry name" value="PBP_dimer"/>
    <property type="match status" value="1"/>
</dbReference>
<organism evidence="17 18">
    <name type="scientific">Limnospira platensis NIES-46</name>
    <dbReference type="NCBI Taxonomy" id="1236695"/>
    <lineage>
        <taxon>Bacteria</taxon>
        <taxon>Bacillati</taxon>
        <taxon>Cyanobacteriota</taxon>
        <taxon>Cyanophyceae</taxon>
        <taxon>Oscillatoriophycideae</taxon>
        <taxon>Oscillatoriales</taxon>
        <taxon>Sirenicapillariaceae</taxon>
        <taxon>Limnospira</taxon>
    </lineage>
</organism>
<evidence type="ECO:0000256" key="1">
    <source>
        <dbReference type="ARBA" id="ARBA00004167"/>
    </source>
</evidence>
<comment type="subcellular location">
    <subcellularLocation>
        <location evidence="2">Cell membrane</location>
    </subcellularLocation>
    <subcellularLocation>
        <location evidence="1">Membrane</location>
        <topology evidence="1">Single-pass membrane protein</topology>
    </subcellularLocation>
</comment>
<keyword evidence="7 14" id="KW-0812">Transmembrane</keyword>
<evidence type="ECO:0000256" key="7">
    <source>
        <dbReference type="ARBA" id="ARBA00022692"/>
    </source>
</evidence>
<keyword evidence="9" id="KW-0133">Cell shape</keyword>
<evidence type="ECO:0000313" key="18">
    <source>
        <dbReference type="Proteomes" id="UP000326169"/>
    </source>
</evidence>
<dbReference type="NCBIfam" id="TIGR03423">
    <property type="entry name" value="pbp2_mrdA"/>
    <property type="match status" value="1"/>
</dbReference>
<evidence type="ECO:0000256" key="14">
    <source>
        <dbReference type="SAM" id="Phobius"/>
    </source>
</evidence>
<evidence type="ECO:0000256" key="9">
    <source>
        <dbReference type="ARBA" id="ARBA00022960"/>
    </source>
</evidence>
<keyword evidence="6" id="KW-0645">Protease</keyword>
<evidence type="ECO:0000259" key="16">
    <source>
        <dbReference type="Pfam" id="PF03717"/>
    </source>
</evidence>
<comment type="caution">
    <text evidence="17">The sequence shown here is derived from an EMBL/GenBank/DDBJ whole genome shotgun (WGS) entry which is preliminary data.</text>
</comment>
<dbReference type="InterPro" id="IPR012338">
    <property type="entry name" value="Beta-lactam/transpept-like"/>
</dbReference>
<accession>A0A5M3T350</accession>
<evidence type="ECO:0000256" key="12">
    <source>
        <dbReference type="ARBA" id="ARBA00023136"/>
    </source>
</evidence>
<keyword evidence="5" id="KW-0997">Cell inner membrane</keyword>
<gene>
    <name evidence="17" type="ORF">NIES46_08980</name>
</gene>
<keyword evidence="11 14" id="KW-1133">Transmembrane helix</keyword>
<reference evidence="17 18" key="1">
    <citation type="journal article" date="2019" name="J Genomics">
        <title>The Draft Genome of a Hydrogen-producing Cyanobacterium, Arthrospira platensis NIES-46.</title>
        <authorList>
            <person name="Suzuki S."/>
            <person name="Yamaguchi H."/>
            <person name="Kawachi M."/>
        </authorList>
    </citation>
    <scope>NUCLEOTIDE SEQUENCE [LARGE SCALE GENOMIC DNA]</scope>
    <source>
        <strain evidence="17 18">NIES-46</strain>
    </source>
</reference>
<dbReference type="PANTHER" id="PTHR30627:SF2">
    <property type="entry name" value="PEPTIDOGLYCAN D,D-TRANSPEPTIDASE MRDA"/>
    <property type="match status" value="1"/>
</dbReference>
<dbReference type="Gene3D" id="3.90.1310.10">
    <property type="entry name" value="Penicillin-binding protein 2a (Domain 2)"/>
    <property type="match status" value="1"/>
</dbReference>
<evidence type="ECO:0000256" key="3">
    <source>
        <dbReference type="ARBA" id="ARBA00007171"/>
    </source>
</evidence>
<evidence type="ECO:0000256" key="13">
    <source>
        <dbReference type="ARBA" id="ARBA00023316"/>
    </source>
</evidence>
<evidence type="ECO:0000256" key="5">
    <source>
        <dbReference type="ARBA" id="ARBA00022519"/>
    </source>
</evidence>
<dbReference type="GeneID" id="301681811"/>
<dbReference type="SUPFAM" id="SSF56519">
    <property type="entry name" value="Penicillin binding protein dimerisation domain"/>
    <property type="match status" value="1"/>
</dbReference>
<keyword evidence="10" id="KW-0573">Peptidoglycan synthesis</keyword>
<dbReference type="EMBL" id="BIMW01000044">
    <property type="protein sequence ID" value="GCE92855.1"/>
    <property type="molecule type" value="Genomic_DNA"/>
</dbReference>
<evidence type="ECO:0000256" key="8">
    <source>
        <dbReference type="ARBA" id="ARBA00022801"/>
    </source>
</evidence>
<keyword evidence="4" id="KW-1003">Cell membrane</keyword>
<feature type="domain" description="Penicillin-binding protein dimerisation" evidence="16">
    <location>
        <begin position="73"/>
        <end position="243"/>
    </location>
</feature>
<protein>
    <submittedName>
        <fullName evidence="17">Penicillin-binding protein</fullName>
    </submittedName>
</protein>
<evidence type="ECO:0000259" key="15">
    <source>
        <dbReference type="Pfam" id="PF00905"/>
    </source>
</evidence>
<comment type="similarity">
    <text evidence="3">Belongs to the transpeptidase family.</text>
</comment>
<dbReference type="SUPFAM" id="SSF56601">
    <property type="entry name" value="beta-lactamase/transpeptidase-like"/>
    <property type="match status" value="1"/>
</dbReference>
<proteinExistence type="inferred from homology"/>
<dbReference type="Gene3D" id="3.40.710.10">
    <property type="entry name" value="DD-peptidase/beta-lactamase superfamily"/>
    <property type="match status" value="1"/>
</dbReference>
<dbReference type="Proteomes" id="UP000326169">
    <property type="component" value="Unassembled WGS sequence"/>
</dbReference>
<sequence>MAGESPFTPHNQYISDKPQQHQSYRGRLHRGIILLLLITAGFCLYTVQLANLQLVQGAINWERAENNRLRLVPIPAKRGEIFDRHNQRLTRSRLARSVYIWPREQSPQQWQEIATQLGPILDITPQEIINLIENQGYNSHLFVLIKQDISPGMFIALAERSEYLKGVEVRGESQRYYPHNHLASHILGYIGAASLQELKANPQYPMGMLTGKMGIERIANSSLEGVWGNRLIEVNSQGEEIQELGIQTPEPGQPLQLTLDFALQKTAETALGDRSGAVVVLDVKTGAILAMVSHPSFNPNIFSGPMTAQQWEQLQSGENPMLNRAVQGYPSGSTFKIVTAIAGIESGKFSPNSTVPTAAAITIGGVSFHEHSNSGYGTIGFRKALAVSSNTFFYQVGMAAGPHQIAKWGKELGIGGTINLDLLGLDGANHGQIPTPEEKQAWYNEPWYTGDTVTMAIGQGLVLATPLELAVMTSTVANGGYRVQPHLLASQTNTDETKPIKTSISAGSLNVVRQGLIDTVKEGTARILNDGSIPLTGGKTGTVEIPGHPNNSMYVAFGPADKPEIAIAVLVERGGYGSVSAAPIAKAVFQTYFDGRK</sequence>
<feature type="domain" description="Penicillin-binding protein transpeptidase" evidence="15">
    <location>
        <begin position="276"/>
        <end position="589"/>
    </location>
</feature>
<evidence type="ECO:0000313" key="17">
    <source>
        <dbReference type="EMBL" id="GCE92855.1"/>
    </source>
</evidence>
<evidence type="ECO:0000256" key="4">
    <source>
        <dbReference type="ARBA" id="ARBA00022475"/>
    </source>
</evidence>
<evidence type="ECO:0000256" key="6">
    <source>
        <dbReference type="ARBA" id="ARBA00022670"/>
    </source>
</evidence>
<dbReference type="InterPro" id="IPR005311">
    <property type="entry name" value="PBP_dimer"/>
</dbReference>
<keyword evidence="18" id="KW-1185">Reference proteome</keyword>
<dbReference type="Gene3D" id="3.30.1390.30">
    <property type="entry name" value="Penicillin-binding protein 2a, domain 3"/>
    <property type="match status" value="1"/>
</dbReference>
<dbReference type="RefSeq" id="WP_006617648.1">
    <property type="nucleotide sequence ID" value="NZ_BIMW01000044.1"/>
</dbReference>
<dbReference type="InterPro" id="IPR050515">
    <property type="entry name" value="Beta-lactam/transpept"/>
</dbReference>
<dbReference type="InterPro" id="IPR017790">
    <property type="entry name" value="Penicillin-binding_protein_2"/>
</dbReference>
<dbReference type="PANTHER" id="PTHR30627">
    <property type="entry name" value="PEPTIDOGLYCAN D,D-TRANSPEPTIDASE"/>
    <property type="match status" value="1"/>
</dbReference>
<keyword evidence="13" id="KW-0961">Cell wall biogenesis/degradation</keyword>
<keyword evidence="8" id="KW-0378">Hydrolase</keyword>
<name>A0A5M3T350_LIMPL</name>
<dbReference type="InterPro" id="IPR036138">
    <property type="entry name" value="PBP_dimer_sf"/>
</dbReference>
<dbReference type="Pfam" id="PF00905">
    <property type="entry name" value="Transpeptidase"/>
    <property type="match status" value="1"/>
</dbReference>
<evidence type="ECO:0000256" key="10">
    <source>
        <dbReference type="ARBA" id="ARBA00022984"/>
    </source>
</evidence>
<feature type="transmembrane region" description="Helical" evidence="14">
    <location>
        <begin position="32"/>
        <end position="50"/>
    </location>
</feature>